<dbReference type="OrthoDB" id="5407653at2759"/>
<accession>A0A9P8HRU4</accession>
<evidence type="ECO:0000313" key="2">
    <source>
        <dbReference type="EMBL" id="KAH0536244.1"/>
    </source>
</evidence>
<dbReference type="EMBL" id="JAGHQL010000222">
    <property type="protein sequence ID" value="KAH0536244.1"/>
    <property type="molecule type" value="Genomic_DNA"/>
</dbReference>
<dbReference type="Proteomes" id="UP000698800">
    <property type="component" value="Unassembled WGS sequence"/>
</dbReference>
<organism evidence="2 3">
    <name type="scientific">Glutinoglossum americanum</name>
    <dbReference type="NCBI Taxonomy" id="1670608"/>
    <lineage>
        <taxon>Eukaryota</taxon>
        <taxon>Fungi</taxon>
        <taxon>Dikarya</taxon>
        <taxon>Ascomycota</taxon>
        <taxon>Pezizomycotina</taxon>
        <taxon>Geoglossomycetes</taxon>
        <taxon>Geoglossales</taxon>
        <taxon>Geoglossaceae</taxon>
        <taxon>Glutinoglossum</taxon>
    </lineage>
</organism>
<sequence length="600" mass="65699">MMISNLGFSSVPGTSQAAVPRPPPPPPTPLDFPRCSTSLPKLPLTPESTKNFRSTYTKIKKPSDVRLEHLEGLNVAIEHDVELEDLIPVDPTDGASTLPPRSWSNLPSGCDDATIRSLQLPDKKLSTGRVRPNIQEFRQRYAELSYSNEDAFHVVQRKPPVPGKPPVKPGQYYRFWQGLDLLAQWWDTSQDDLHIDTSDAASAPTERTYIGRRVGAGKDLPEQYREDCVKGFVEVIAWEFGCRLLPPRMTPRLTVRASLFPSRFSNLAYRTPSTIAEQRSGMLEGPVLGVQCRPETSFRSPEDEVGKGQAEILDLMREVVGTLIMAQERAREGKEEKKPGAGKWWCEAPRWGGGPGGEVGNPVGNSDDPAPPIGRGRAGLRGDRRASFKRLDRQSSGAWDKKVKYQAIGKNKESGVDDIFLISSINHHISILHLRVSHSYLRFLESGALPRYPVSPSLKSSFAQAAATAAAAGAHSQDDIHMVDISGPGKEPETRKLPATVTGQQIGARSPAYNPSPPVTTPATPSSPMMMVDGSKVVGGKGNGGACALPTDWYVLRMRRSKWFNLLDVGERIEATRGLWGVFGYLMREVEAEGGEGNPG</sequence>
<reference evidence="2" key="1">
    <citation type="submission" date="2021-03" db="EMBL/GenBank/DDBJ databases">
        <title>Comparative genomics and phylogenomic investigation of the class Geoglossomycetes provide insights into ecological specialization and systematics.</title>
        <authorList>
            <person name="Melie T."/>
            <person name="Pirro S."/>
            <person name="Miller A.N."/>
            <person name="Quandt A."/>
        </authorList>
    </citation>
    <scope>NUCLEOTIDE SEQUENCE</scope>
    <source>
        <strain evidence="2">GBOQ0MN5Z8</strain>
    </source>
</reference>
<evidence type="ECO:0000256" key="1">
    <source>
        <dbReference type="SAM" id="MobiDB-lite"/>
    </source>
</evidence>
<protein>
    <submittedName>
        <fullName evidence="2">Uncharacterized protein</fullName>
    </submittedName>
</protein>
<comment type="caution">
    <text evidence="2">The sequence shown here is derived from an EMBL/GenBank/DDBJ whole genome shotgun (WGS) entry which is preliminary data.</text>
</comment>
<evidence type="ECO:0000313" key="3">
    <source>
        <dbReference type="Proteomes" id="UP000698800"/>
    </source>
</evidence>
<dbReference type="AlphaFoldDB" id="A0A9P8HRU4"/>
<feature type="compositionally biased region" description="Polar residues" evidence="1">
    <location>
        <begin position="1"/>
        <end position="17"/>
    </location>
</feature>
<feature type="compositionally biased region" description="Pro residues" evidence="1">
    <location>
        <begin position="20"/>
        <end position="30"/>
    </location>
</feature>
<feature type="region of interest" description="Disordered" evidence="1">
    <location>
        <begin position="507"/>
        <end position="528"/>
    </location>
</feature>
<keyword evidence="3" id="KW-1185">Reference proteome</keyword>
<proteinExistence type="predicted"/>
<name>A0A9P8HRU4_9PEZI</name>
<feature type="region of interest" description="Disordered" evidence="1">
    <location>
        <begin position="1"/>
        <end position="49"/>
    </location>
</feature>
<gene>
    <name evidence="2" type="ORF">FGG08_006866</name>
</gene>